<evidence type="ECO:0000256" key="3">
    <source>
        <dbReference type="ARBA" id="ARBA00022840"/>
    </source>
</evidence>
<feature type="domain" description="Sigma-54 factor interaction" evidence="8">
    <location>
        <begin position="145"/>
        <end position="375"/>
    </location>
</feature>
<gene>
    <name evidence="10" type="ORF">GFER_00065</name>
</gene>
<dbReference type="PROSITE" id="PS00688">
    <property type="entry name" value="SIGMA54_INTERACT_3"/>
    <property type="match status" value="1"/>
</dbReference>
<organism evidence="10 11">
    <name type="scientific">Geoalkalibacter ferrihydriticus DSM 17813</name>
    <dbReference type="NCBI Taxonomy" id="1121915"/>
    <lineage>
        <taxon>Bacteria</taxon>
        <taxon>Pseudomonadati</taxon>
        <taxon>Thermodesulfobacteriota</taxon>
        <taxon>Desulfuromonadia</taxon>
        <taxon>Desulfuromonadales</taxon>
        <taxon>Geoalkalibacteraceae</taxon>
        <taxon>Geoalkalibacter</taxon>
    </lineage>
</organism>
<proteinExistence type="predicted"/>
<evidence type="ECO:0000256" key="1">
    <source>
        <dbReference type="ARBA" id="ARBA00022553"/>
    </source>
</evidence>
<dbReference type="SUPFAM" id="SSF52172">
    <property type="entry name" value="CheY-like"/>
    <property type="match status" value="1"/>
</dbReference>
<evidence type="ECO:0000259" key="8">
    <source>
        <dbReference type="PROSITE" id="PS50045"/>
    </source>
</evidence>
<dbReference type="SMART" id="SM00382">
    <property type="entry name" value="AAA"/>
    <property type="match status" value="1"/>
</dbReference>
<dbReference type="InterPro" id="IPR003593">
    <property type="entry name" value="AAA+_ATPase"/>
</dbReference>
<evidence type="ECO:0000256" key="2">
    <source>
        <dbReference type="ARBA" id="ARBA00022741"/>
    </source>
</evidence>
<dbReference type="SMART" id="SM00448">
    <property type="entry name" value="REC"/>
    <property type="match status" value="1"/>
</dbReference>
<feature type="domain" description="Response regulatory" evidence="9">
    <location>
        <begin position="6"/>
        <end position="120"/>
    </location>
</feature>
<keyword evidence="4" id="KW-0902">Two-component regulatory system</keyword>
<dbReference type="GO" id="GO:0006355">
    <property type="term" value="P:regulation of DNA-templated transcription"/>
    <property type="evidence" value="ECO:0007669"/>
    <property type="project" value="InterPro"/>
</dbReference>
<dbReference type="FunFam" id="3.40.50.300:FF:000006">
    <property type="entry name" value="DNA-binding transcriptional regulator NtrC"/>
    <property type="match status" value="1"/>
</dbReference>
<dbReference type="InterPro" id="IPR025944">
    <property type="entry name" value="Sigma_54_int_dom_CS"/>
</dbReference>
<keyword evidence="3" id="KW-0067">ATP-binding</keyword>
<dbReference type="InterPro" id="IPR058031">
    <property type="entry name" value="AAA_lid_NorR"/>
</dbReference>
<dbReference type="Pfam" id="PF00158">
    <property type="entry name" value="Sigma54_activat"/>
    <property type="match status" value="1"/>
</dbReference>
<comment type="caution">
    <text evidence="10">The sequence shown here is derived from an EMBL/GenBank/DDBJ whole genome shotgun (WGS) entry which is preliminary data.</text>
</comment>
<dbReference type="Gene3D" id="1.10.8.60">
    <property type="match status" value="1"/>
</dbReference>
<dbReference type="InterPro" id="IPR027417">
    <property type="entry name" value="P-loop_NTPase"/>
</dbReference>
<feature type="modified residue" description="4-aspartylphosphate" evidence="7">
    <location>
        <position position="55"/>
    </location>
</feature>
<dbReference type="RefSeq" id="WP_040094953.1">
    <property type="nucleotide sequence ID" value="NZ_JWJD01000001.1"/>
</dbReference>
<dbReference type="InterPro" id="IPR002078">
    <property type="entry name" value="Sigma_54_int"/>
</dbReference>
<name>A0A0C2DUW0_9BACT</name>
<dbReference type="PROSITE" id="PS50045">
    <property type="entry name" value="SIGMA54_INTERACT_4"/>
    <property type="match status" value="1"/>
</dbReference>
<evidence type="ECO:0000259" key="9">
    <source>
        <dbReference type="PROSITE" id="PS50110"/>
    </source>
</evidence>
<dbReference type="GO" id="GO:0005524">
    <property type="term" value="F:ATP binding"/>
    <property type="evidence" value="ECO:0007669"/>
    <property type="project" value="UniProtKB-KW"/>
</dbReference>
<dbReference type="InterPro" id="IPR001789">
    <property type="entry name" value="Sig_transdc_resp-reg_receiver"/>
</dbReference>
<dbReference type="GO" id="GO:0000160">
    <property type="term" value="P:phosphorelay signal transduction system"/>
    <property type="evidence" value="ECO:0007669"/>
    <property type="project" value="UniProtKB-KW"/>
</dbReference>
<keyword evidence="5" id="KW-0805">Transcription regulation</keyword>
<protein>
    <submittedName>
        <fullName evidence="10">Fis family transcriptional regulator</fullName>
    </submittedName>
</protein>
<dbReference type="EMBL" id="JWJD01000001">
    <property type="protein sequence ID" value="KIH77209.1"/>
    <property type="molecule type" value="Genomic_DNA"/>
</dbReference>
<accession>A0A0C2DUW0</accession>
<dbReference type="Gene3D" id="1.10.10.60">
    <property type="entry name" value="Homeodomain-like"/>
    <property type="match status" value="1"/>
</dbReference>
<keyword evidence="6" id="KW-0804">Transcription</keyword>
<sequence length="452" mass="50511">MSLGARILVVDDTQSFRFMVKGYLDDGGYQVTCVASGTEALAAVERSPFDLVLSDMVMPEMDGLELLYQIRARYPQLPFVLITAHGSVDSAVAAMKEGADDYLLKPLNWEELLIVVKRLLDHAQLRVNYERMVNCEREQYSFQNISSDSSVMGETLAVAQQVAASARTTIAIYGESGVGKEVLARAIHVAGGHNLTSFVAVNCAAIPETLLESELFGHVKGAFTGADRDRGGKCCRAQGGTLFLDEIGDMPLSLQPKLLRLLEERIYEKVGSDTQVAADFRVIVATHRSLDQCCLEGSFRRDLYHRLNVFPITIPPLRERREDIPHLAEFFLNIFRQHQGKKQPGLSQAALDQLLAYDWPGNIRELRNLLEYAAIISNGDLIQPKHLRLQKQEQGNNKELDHGRISLNFTFSPEEFSLAAVNRQVIEWALNQSNNNKSSAARLLKASRKLFY</sequence>
<dbReference type="PANTHER" id="PTHR32071">
    <property type="entry name" value="TRANSCRIPTIONAL REGULATORY PROTEIN"/>
    <property type="match status" value="1"/>
</dbReference>
<dbReference type="PANTHER" id="PTHR32071:SF113">
    <property type="entry name" value="ALGINATE BIOSYNTHESIS TRANSCRIPTIONAL REGULATORY PROTEIN ALGB"/>
    <property type="match status" value="1"/>
</dbReference>
<dbReference type="Gene3D" id="3.40.50.2300">
    <property type="match status" value="1"/>
</dbReference>
<dbReference type="PROSITE" id="PS50110">
    <property type="entry name" value="RESPONSE_REGULATORY"/>
    <property type="match status" value="1"/>
</dbReference>
<evidence type="ECO:0000256" key="7">
    <source>
        <dbReference type="PROSITE-ProRule" id="PRU00169"/>
    </source>
</evidence>
<keyword evidence="2" id="KW-0547">Nucleotide-binding</keyword>
<dbReference type="SUPFAM" id="SSF46689">
    <property type="entry name" value="Homeodomain-like"/>
    <property type="match status" value="1"/>
</dbReference>
<evidence type="ECO:0000256" key="4">
    <source>
        <dbReference type="ARBA" id="ARBA00023012"/>
    </source>
</evidence>
<evidence type="ECO:0000313" key="11">
    <source>
        <dbReference type="Proteomes" id="UP000035068"/>
    </source>
</evidence>
<reference evidence="10 11" key="1">
    <citation type="submission" date="2014-12" db="EMBL/GenBank/DDBJ databases">
        <title>Genomes of Geoalkalibacter ferrihydriticus and Geoalkalibacter subterraneus, two haloalkaliphilic metal-reducing members of the Geobacteraceae.</title>
        <authorList>
            <person name="Badalamenti J.P."/>
            <person name="Torres C.I."/>
            <person name="Krajmalnik-Brown R."/>
            <person name="Bond D.R."/>
        </authorList>
    </citation>
    <scope>NUCLEOTIDE SEQUENCE [LARGE SCALE GENOMIC DNA]</scope>
    <source>
        <strain evidence="10 11">DSM 17813</strain>
    </source>
</reference>
<dbReference type="AlphaFoldDB" id="A0A0C2DUW0"/>
<evidence type="ECO:0000256" key="5">
    <source>
        <dbReference type="ARBA" id="ARBA00023015"/>
    </source>
</evidence>
<dbReference type="InterPro" id="IPR011006">
    <property type="entry name" value="CheY-like_superfamily"/>
</dbReference>
<dbReference type="Pfam" id="PF00072">
    <property type="entry name" value="Response_reg"/>
    <property type="match status" value="1"/>
</dbReference>
<dbReference type="Pfam" id="PF25601">
    <property type="entry name" value="AAA_lid_14"/>
    <property type="match status" value="1"/>
</dbReference>
<dbReference type="Gene3D" id="3.40.50.300">
    <property type="entry name" value="P-loop containing nucleotide triphosphate hydrolases"/>
    <property type="match status" value="1"/>
</dbReference>
<evidence type="ECO:0000313" key="10">
    <source>
        <dbReference type="EMBL" id="KIH77209.1"/>
    </source>
</evidence>
<dbReference type="InterPro" id="IPR009057">
    <property type="entry name" value="Homeodomain-like_sf"/>
</dbReference>
<dbReference type="FunFam" id="3.40.50.2300:FF:000018">
    <property type="entry name" value="DNA-binding transcriptional regulator NtrC"/>
    <property type="match status" value="1"/>
</dbReference>
<evidence type="ECO:0000256" key="6">
    <source>
        <dbReference type="ARBA" id="ARBA00023163"/>
    </source>
</evidence>
<dbReference type="Proteomes" id="UP000035068">
    <property type="component" value="Unassembled WGS sequence"/>
</dbReference>
<dbReference type="SUPFAM" id="SSF52540">
    <property type="entry name" value="P-loop containing nucleoside triphosphate hydrolases"/>
    <property type="match status" value="1"/>
</dbReference>
<keyword evidence="11" id="KW-1185">Reference proteome</keyword>
<dbReference type="CDD" id="cd00009">
    <property type="entry name" value="AAA"/>
    <property type="match status" value="1"/>
</dbReference>
<keyword evidence="1 7" id="KW-0597">Phosphoprotein</keyword>